<dbReference type="SMART" id="SM00710">
    <property type="entry name" value="PbH1"/>
    <property type="match status" value="12"/>
</dbReference>
<dbReference type="Proteomes" id="UP000248557">
    <property type="component" value="Unassembled WGS sequence"/>
</dbReference>
<dbReference type="InterPro" id="IPR011050">
    <property type="entry name" value="Pectin_lyase_fold/virulence"/>
</dbReference>
<dbReference type="EMBL" id="NGJK01000046">
    <property type="protein sequence ID" value="RAP03074.1"/>
    <property type="molecule type" value="Genomic_DNA"/>
</dbReference>
<dbReference type="InterPro" id="IPR013783">
    <property type="entry name" value="Ig-like_fold"/>
</dbReference>
<reference evidence="1 2" key="1">
    <citation type="submission" date="2017-05" db="EMBL/GenBank/DDBJ databases">
        <title>Host range expansion of the Methanosphaera genus to humans and monogastric animals involves recent and extensive reduction in genome content.</title>
        <authorList>
            <person name="Hoedt E.C."/>
            <person name="Volmer J.G."/>
            <person name="Parks D.H."/>
            <person name="Rosewarne C.P."/>
            <person name="Denman S.E."/>
            <person name="Mcsweeney C.S."/>
            <person name="O Cuiv P."/>
            <person name="Hugenholtz P."/>
            <person name="Tyson G.W."/>
            <person name="Morrison M."/>
        </authorList>
    </citation>
    <scope>NUCLEOTIDE SEQUENCE [LARGE SCALE GENOMIC DNA]</scope>
    <source>
        <strain evidence="1 2">PA5</strain>
    </source>
</reference>
<evidence type="ECO:0008006" key="3">
    <source>
        <dbReference type="Google" id="ProtNLM"/>
    </source>
</evidence>
<dbReference type="Gene3D" id="2.160.20.10">
    <property type="entry name" value="Single-stranded right-handed beta-helix, Pectin lyase-like"/>
    <property type="match status" value="1"/>
</dbReference>
<name>A0A328Q222_9EURY</name>
<proteinExistence type="predicted"/>
<evidence type="ECO:0000313" key="2">
    <source>
        <dbReference type="Proteomes" id="UP000248557"/>
    </source>
</evidence>
<dbReference type="RefSeq" id="WP_112149534.1">
    <property type="nucleotide sequence ID" value="NZ_NGJK01000046.1"/>
</dbReference>
<gene>
    <name evidence="1" type="ORF">CA615_04125</name>
</gene>
<dbReference type="SUPFAM" id="SSF51126">
    <property type="entry name" value="Pectin lyase-like"/>
    <property type="match status" value="1"/>
</dbReference>
<dbReference type="Gene3D" id="2.60.40.10">
    <property type="entry name" value="Immunoglobulins"/>
    <property type="match status" value="3"/>
</dbReference>
<sequence length="1790" mass="193829">MDKNVKKMFLLTTIVLLLLGIGAVSAANDTSDNTQTTVSNDLTTIDSCSSQIATVASDNKVVHTKNDVVSNDKISVKKDKTNTTSNIKTTTKSSDKTGKTLKKEDEINYYVSDSKGSDTNDGSKDNPFKTIGHAVNLTTASSIYNIHITEGTYKGIGNTNLTVPGSNKINFIGAGVNKTIFDGEAKYDIQKNGFYWGSSEIWYNYVNASGNWFMNITPGAGKITFTNFTMQNGWVKGGSNIAAYKIAPVDNYATLTIDNVYFYKNHCGAGTVRNRETGNLTVNNSIFDFNLKSDSTGNFGAGIYNNGTTLVVNSIFVGNYARWGTLTNDRIMKVNNCTIRDNKGYDGTSTYKYGSGIATNTGSADYYNEYGVNGLETEVTNCTFINNDQTDIWQGQGDLVVSNSKFINSTGIYIEGKKLNMSVSQNITNNTFTNVVGSALTVSMSSKSKPAIAIRSTALGFNLTITNNTINAPDLVNGKAIQVSGYATITNNQMDNVINIKGSGCLVNNNTINTKSGYTVVEETTAKNNSYTNNTLYSSILAGDNSLKLNSKGNSTTSGNKPEVTNHVITNDNYSQYFTSEGVLKADVVTNGSKIFLSGNLINKEFIFDNIKVYVGNNDTAKLINSVIKTQNNAKVIIENININNTDSEKEYVVLFNSTGNQLIKTNINVNTTHKIHAIVLADDENTIENVVVNVAGPSKNIDWTQNVQIADTIGLLITSSNNNIKVTKINLYAHPNGEMFGTVDGIDIQSLTNNTVKSNLIYNTRVNVTGGQYAYGLNIKNAENTNTSLVWSDVRSDNYACAFQLTGIARNNSIAGYAYANAPVLAYGAYITGLWSGGVNNTNISKLYIQNVTSNEAYGVCLEGVLNTTISDATYNVFGNKTFGIVLNNTENTNIFKLTIKTENTNENSSIIITDKTKNTNITGTTLNSNNANGVNLINNTNTSVVGNYININNMTGGNNAVKQVELTNNNVTNNIPNIIVISDETYPNYFDENSTLNITADIINIGKQLNNKILYMNTNATFYNPYNTTINNVSFIFIGTNTKSVTFNGLKINNVNKSVIETKLNTTLQKNVYFKNGYIKLTGENITAINNNGNTLYLSVENTQAILNATNNALFISYTGRGYSYIQNSNITVDSGNISKVIQNDNGTVSGANNNIKQTGNIAITINGTCIINQYDGFKNNNITISGNNITAININQYALTLTTLQNNKFNLTSSNPAIAINMENTGFAGGWSWNPQGTSIKNNVFIINAVNKNTPVISLSGGSLNSVTNNYIEARDVWGNNAVEIIGENGTIENNNPNNNTNYTAIMNITAPTTTSVNKTIDVNVTLTDVFGNPIKENITITVDGTEIGIIDGAGSITYTPTTGKTSTITATFNGNDKYDSSVVSTTLNVMKLNTTTTVNTPTGKYNDTITITANVVDSNNNPVNGGKVVFIVNGETICDSEGNIIYANVENGVATINTTALRTWVNKYSTICAEYIGNDVYGDSTSEYSTMNISLRTPTVTILTDKTSVKSGEKVLFIVQVRDGEKLVNQGSVIFKLNGITLKDTTGNIYIVKVENGIAKLEYIIPDGFSAKNYTLTTVYVGKDYERGSDVSSLIVPRINTYIKTEMTNITSDNATLKLTIFDENNKIILRNTKVTVKVNGKTFYNQIIVSNGVANLNLNLPVSSKPYNITVIAGENNAYASSNYSFMFTNTVKIPTKINATANVVNNKTAVVSVKIYDNNNKPVTGNTKVVVKLNGKTQATTHAENGVADLNITVPQIKGMYNLVVVTGETAKYLASQTTIPLRV</sequence>
<dbReference type="InterPro" id="IPR012334">
    <property type="entry name" value="Pectin_lyas_fold"/>
</dbReference>
<accession>A0A328Q222</accession>
<comment type="caution">
    <text evidence="1">The sequence shown here is derived from an EMBL/GenBank/DDBJ whole genome shotgun (WGS) entry which is preliminary data.</text>
</comment>
<organism evidence="1 2">
    <name type="scientific">Methanosphaera stadtmanae</name>
    <dbReference type="NCBI Taxonomy" id="2317"/>
    <lineage>
        <taxon>Archaea</taxon>
        <taxon>Methanobacteriati</taxon>
        <taxon>Methanobacteriota</taxon>
        <taxon>Methanomada group</taxon>
        <taxon>Methanobacteria</taxon>
        <taxon>Methanobacteriales</taxon>
        <taxon>Methanobacteriaceae</taxon>
        <taxon>Methanosphaera</taxon>
    </lineage>
</organism>
<dbReference type="InterPro" id="IPR006626">
    <property type="entry name" value="PbH1"/>
</dbReference>
<evidence type="ECO:0000313" key="1">
    <source>
        <dbReference type="EMBL" id="RAP03074.1"/>
    </source>
</evidence>
<protein>
    <recommendedName>
        <fullName evidence="3">Member of asn/thr-rich large protein family</fullName>
    </recommendedName>
</protein>